<dbReference type="AlphaFoldDB" id="A0A430FIL5"/>
<dbReference type="Proteomes" id="UP000288607">
    <property type="component" value="Unassembled WGS sequence"/>
</dbReference>
<evidence type="ECO:0000313" key="2">
    <source>
        <dbReference type="Proteomes" id="UP000288607"/>
    </source>
</evidence>
<gene>
    <name evidence="1" type="ORF">D2E23_0340</name>
</gene>
<proteinExistence type="predicted"/>
<accession>A0A430FIL5</accession>
<name>A0A430FIL5_9BIFI</name>
<dbReference type="EMBL" id="QXGJ01000001">
    <property type="protein sequence ID" value="RSX52612.1"/>
    <property type="molecule type" value="Genomic_DNA"/>
</dbReference>
<protein>
    <submittedName>
        <fullName evidence="1">Uncharacterized protein</fullName>
    </submittedName>
</protein>
<comment type="caution">
    <text evidence="1">The sequence shown here is derived from an EMBL/GenBank/DDBJ whole genome shotgun (WGS) entry which is preliminary data.</text>
</comment>
<evidence type="ECO:0000313" key="1">
    <source>
        <dbReference type="EMBL" id="RSX52612.1"/>
    </source>
</evidence>
<organism evidence="1 2">
    <name type="scientific">Bifidobacterium callimiconis</name>
    <dbReference type="NCBI Taxonomy" id="2306973"/>
    <lineage>
        <taxon>Bacteria</taxon>
        <taxon>Bacillati</taxon>
        <taxon>Actinomycetota</taxon>
        <taxon>Actinomycetes</taxon>
        <taxon>Bifidobacteriales</taxon>
        <taxon>Bifidobacteriaceae</taxon>
        <taxon>Bifidobacterium</taxon>
    </lineage>
</organism>
<sequence>MGVLNIEGLKNDRQECLDFCLAAAKEFTSAAEQIGLTCRGINVRAASVRPAWPVTKTEGGFFDRREWAEYWMIVYNDHSGSSLVDIEWSAVIGKGGDFYISSQKVTAEQFAKFIAEYSEYDRGKAEQVFQQALKDSPLSGDWFSF</sequence>
<reference evidence="1 2" key="1">
    <citation type="submission" date="2018-09" db="EMBL/GenBank/DDBJ databases">
        <title>Characterization of the phylogenetic diversity of five novel species belonging to the genus Bifidobacterium.</title>
        <authorList>
            <person name="Lugli G.A."/>
            <person name="Duranti S."/>
            <person name="Milani C."/>
        </authorList>
    </citation>
    <scope>NUCLEOTIDE SEQUENCE [LARGE SCALE GENOMIC DNA]</scope>
    <source>
        <strain evidence="1 2">2028B</strain>
    </source>
</reference>
<keyword evidence="2" id="KW-1185">Reference proteome</keyword>
<dbReference type="RefSeq" id="WP_126029265.1">
    <property type="nucleotide sequence ID" value="NZ_QXGJ01000001.1"/>
</dbReference>